<evidence type="ECO:0000256" key="5">
    <source>
        <dbReference type="ARBA" id="ARBA00022989"/>
    </source>
</evidence>
<keyword evidence="2 7" id="KW-0813">Transport</keyword>
<dbReference type="InterPro" id="IPR000515">
    <property type="entry name" value="MetI-like"/>
</dbReference>
<sequence>MSPSRVLRLLWPPVLLALVLLVGWQLLADHGIRNPQVLPSLSQVVSAGWHERATIWHNAVPTLRETELGFALSFALSWILATAMDFTPPVRRAVYPILVASQTLPIVAIAPLFVVMFGFGIMPKVLLVALATFFPLTVSLASGFATADGDADRLLRSMGASRWRIFWTVRVPGALPFFFSGLRVAITYAIGGAVFAEYQGAESGLGIYLQQMQQVFRTDLVFATVAVIALFSVILFALTYVLQAWLTPWRKHERAQEAQR</sequence>
<organism evidence="9 10">
    <name type="scientific">Actinospica durhamensis</name>
    <dbReference type="NCBI Taxonomy" id="1508375"/>
    <lineage>
        <taxon>Bacteria</taxon>
        <taxon>Bacillati</taxon>
        <taxon>Actinomycetota</taxon>
        <taxon>Actinomycetes</taxon>
        <taxon>Catenulisporales</taxon>
        <taxon>Actinospicaceae</taxon>
        <taxon>Actinospica</taxon>
    </lineage>
</organism>
<dbReference type="EMBL" id="JAGSOG010000017">
    <property type="protein sequence ID" value="MBR7832828.1"/>
    <property type="molecule type" value="Genomic_DNA"/>
</dbReference>
<feature type="transmembrane region" description="Helical" evidence="7">
    <location>
        <begin position="125"/>
        <end position="147"/>
    </location>
</feature>
<evidence type="ECO:0000256" key="1">
    <source>
        <dbReference type="ARBA" id="ARBA00004651"/>
    </source>
</evidence>
<comment type="caution">
    <text evidence="9">The sequence shown here is derived from an EMBL/GenBank/DDBJ whole genome shotgun (WGS) entry which is preliminary data.</text>
</comment>
<evidence type="ECO:0000313" key="9">
    <source>
        <dbReference type="EMBL" id="MBR7832828.1"/>
    </source>
</evidence>
<comment type="subcellular location">
    <subcellularLocation>
        <location evidence="1 7">Cell membrane</location>
        <topology evidence="1 7">Multi-pass membrane protein</topology>
    </subcellularLocation>
</comment>
<keyword evidence="3" id="KW-1003">Cell membrane</keyword>
<dbReference type="Proteomes" id="UP000675781">
    <property type="component" value="Unassembled WGS sequence"/>
</dbReference>
<feature type="transmembrane region" description="Helical" evidence="7">
    <location>
        <begin position="93"/>
        <end position="119"/>
    </location>
</feature>
<dbReference type="InterPro" id="IPR035906">
    <property type="entry name" value="MetI-like_sf"/>
</dbReference>
<evidence type="ECO:0000256" key="3">
    <source>
        <dbReference type="ARBA" id="ARBA00022475"/>
    </source>
</evidence>
<dbReference type="RefSeq" id="WP_212527353.1">
    <property type="nucleotide sequence ID" value="NZ_JAGSOG010000017.1"/>
</dbReference>
<protein>
    <submittedName>
        <fullName evidence="9">ABC transporter permease</fullName>
    </submittedName>
</protein>
<dbReference type="Gene3D" id="1.10.3720.10">
    <property type="entry name" value="MetI-like"/>
    <property type="match status" value="1"/>
</dbReference>
<feature type="domain" description="ABC transmembrane type-1" evidence="8">
    <location>
        <begin position="59"/>
        <end position="239"/>
    </location>
</feature>
<dbReference type="AlphaFoldDB" id="A0A941IQD9"/>
<feature type="transmembrane region" description="Helical" evidence="7">
    <location>
        <begin position="220"/>
        <end position="242"/>
    </location>
</feature>
<evidence type="ECO:0000313" key="10">
    <source>
        <dbReference type="Proteomes" id="UP000675781"/>
    </source>
</evidence>
<keyword evidence="6 7" id="KW-0472">Membrane</keyword>
<dbReference type="GO" id="GO:0055085">
    <property type="term" value="P:transmembrane transport"/>
    <property type="evidence" value="ECO:0007669"/>
    <property type="project" value="InterPro"/>
</dbReference>
<dbReference type="GO" id="GO:0005886">
    <property type="term" value="C:plasma membrane"/>
    <property type="evidence" value="ECO:0007669"/>
    <property type="project" value="UniProtKB-SubCell"/>
</dbReference>
<accession>A0A941IQD9</accession>
<dbReference type="PANTHER" id="PTHR30151">
    <property type="entry name" value="ALKANE SULFONATE ABC TRANSPORTER-RELATED, MEMBRANE SUBUNIT"/>
    <property type="match status" value="1"/>
</dbReference>
<evidence type="ECO:0000259" key="8">
    <source>
        <dbReference type="PROSITE" id="PS50928"/>
    </source>
</evidence>
<gene>
    <name evidence="9" type="ORF">KDL01_06120</name>
</gene>
<reference evidence="9" key="1">
    <citation type="submission" date="2021-04" db="EMBL/GenBank/DDBJ databases">
        <title>Genome based classification of Actinospica acidithermotolerans sp. nov., an actinobacterium isolated from an Indonesian hot spring.</title>
        <authorList>
            <person name="Kusuma A.B."/>
            <person name="Putra K.E."/>
            <person name="Nafisah S."/>
            <person name="Loh J."/>
            <person name="Nouioui I."/>
            <person name="Goodfellow M."/>
        </authorList>
    </citation>
    <scope>NUCLEOTIDE SEQUENCE</scope>
    <source>
        <strain evidence="9">CSCA 57</strain>
    </source>
</reference>
<feature type="transmembrane region" description="Helical" evidence="7">
    <location>
        <begin position="68"/>
        <end position="86"/>
    </location>
</feature>
<evidence type="ECO:0000256" key="6">
    <source>
        <dbReference type="ARBA" id="ARBA00023136"/>
    </source>
</evidence>
<proteinExistence type="inferred from homology"/>
<keyword evidence="4 7" id="KW-0812">Transmembrane</keyword>
<dbReference type="PROSITE" id="PS50928">
    <property type="entry name" value="ABC_TM1"/>
    <property type="match status" value="1"/>
</dbReference>
<feature type="transmembrane region" description="Helical" evidence="7">
    <location>
        <begin position="167"/>
        <end position="190"/>
    </location>
</feature>
<keyword evidence="10" id="KW-1185">Reference proteome</keyword>
<dbReference type="CDD" id="cd06261">
    <property type="entry name" value="TM_PBP2"/>
    <property type="match status" value="1"/>
</dbReference>
<evidence type="ECO:0000256" key="4">
    <source>
        <dbReference type="ARBA" id="ARBA00022692"/>
    </source>
</evidence>
<name>A0A941IQD9_9ACTN</name>
<evidence type="ECO:0000256" key="7">
    <source>
        <dbReference type="RuleBase" id="RU363032"/>
    </source>
</evidence>
<dbReference type="PANTHER" id="PTHR30151:SF20">
    <property type="entry name" value="ABC TRANSPORTER PERMEASE PROTEIN HI_0355-RELATED"/>
    <property type="match status" value="1"/>
</dbReference>
<evidence type="ECO:0000256" key="2">
    <source>
        <dbReference type="ARBA" id="ARBA00022448"/>
    </source>
</evidence>
<comment type="similarity">
    <text evidence="7">Belongs to the binding-protein-dependent transport system permease family.</text>
</comment>
<keyword evidence="5 7" id="KW-1133">Transmembrane helix</keyword>
<dbReference type="SUPFAM" id="SSF161098">
    <property type="entry name" value="MetI-like"/>
    <property type="match status" value="1"/>
</dbReference>
<dbReference type="Pfam" id="PF00528">
    <property type="entry name" value="BPD_transp_1"/>
    <property type="match status" value="1"/>
</dbReference>